<feature type="compositionally biased region" description="Pro residues" evidence="1">
    <location>
        <begin position="78"/>
        <end position="87"/>
    </location>
</feature>
<name>A0AAV7QDL7_PLEWA</name>
<organism evidence="2 3">
    <name type="scientific">Pleurodeles waltl</name>
    <name type="common">Iberian ribbed newt</name>
    <dbReference type="NCBI Taxonomy" id="8319"/>
    <lineage>
        <taxon>Eukaryota</taxon>
        <taxon>Metazoa</taxon>
        <taxon>Chordata</taxon>
        <taxon>Craniata</taxon>
        <taxon>Vertebrata</taxon>
        <taxon>Euteleostomi</taxon>
        <taxon>Amphibia</taxon>
        <taxon>Batrachia</taxon>
        <taxon>Caudata</taxon>
        <taxon>Salamandroidea</taxon>
        <taxon>Salamandridae</taxon>
        <taxon>Pleurodelinae</taxon>
        <taxon>Pleurodeles</taxon>
    </lineage>
</organism>
<feature type="compositionally biased region" description="Basic residues" evidence="1">
    <location>
        <begin position="132"/>
        <end position="144"/>
    </location>
</feature>
<protein>
    <submittedName>
        <fullName evidence="2">Uncharacterized protein</fullName>
    </submittedName>
</protein>
<evidence type="ECO:0000313" key="3">
    <source>
        <dbReference type="Proteomes" id="UP001066276"/>
    </source>
</evidence>
<comment type="caution">
    <text evidence="2">The sequence shown here is derived from an EMBL/GenBank/DDBJ whole genome shotgun (WGS) entry which is preliminary data.</text>
</comment>
<gene>
    <name evidence="2" type="ORF">NDU88_003628</name>
</gene>
<reference evidence="2" key="1">
    <citation type="journal article" date="2022" name="bioRxiv">
        <title>Sequencing and chromosome-scale assembly of the giantPleurodeles waltlgenome.</title>
        <authorList>
            <person name="Brown T."/>
            <person name="Elewa A."/>
            <person name="Iarovenko S."/>
            <person name="Subramanian E."/>
            <person name="Araus A.J."/>
            <person name="Petzold A."/>
            <person name="Susuki M."/>
            <person name="Suzuki K.-i.T."/>
            <person name="Hayashi T."/>
            <person name="Toyoda A."/>
            <person name="Oliveira C."/>
            <person name="Osipova E."/>
            <person name="Leigh N.D."/>
            <person name="Simon A."/>
            <person name="Yun M.H."/>
        </authorList>
    </citation>
    <scope>NUCLEOTIDE SEQUENCE</scope>
    <source>
        <strain evidence="2">20211129_DDA</strain>
        <tissue evidence="2">Liver</tissue>
    </source>
</reference>
<keyword evidence="3" id="KW-1185">Reference proteome</keyword>
<proteinExistence type="predicted"/>
<dbReference type="EMBL" id="JANPWB010000010">
    <property type="protein sequence ID" value="KAJ1137215.1"/>
    <property type="molecule type" value="Genomic_DNA"/>
</dbReference>
<feature type="region of interest" description="Disordered" evidence="1">
    <location>
        <begin position="72"/>
        <end position="149"/>
    </location>
</feature>
<dbReference type="AlphaFoldDB" id="A0AAV7QDL7"/>
<dbReference type="Proteomes" id="UP001066276">
    <property type="component" value="Chromosome 6"/>
</dbReference>
<accession>A0AAV7QDL7</accession>
<sequence>MVILLVAPGIHSQESVVLSGLQQLHSSIMPGGLHGAVSDLLRAIGTPLHVFEPAPEVSGACPLRRLQEKKNIYWGKDPPGPSAPPGAPGSSTRQRDPARPPLNAGCQLRPQRGPRLHPGPWLQTKGGAAGLHSRRAARSGRRRDRGQGLAAPLVRSPFCARTPMRDGLGCRDF</sequence>
<evidence type="ECO:0000313" key="2">
    <source>
        <dbReference type="EMBL" id="KAJ1137215.1"/>
    </source>
</evidence>
<evidence type="ECO:0000256" key="1">
    <source>
        <dbReference type="SAM" id="MobiDB-lite"/>
    </source>
</evidence>